<evidence type="ECO:0000256" key="1">
    <source>
        <dbReference type="SAM" id="MobiDB-lite"/>
    </source>
</evidence>
<dbReference type="EMBL" id="MU004704">
    <property type="protein sequence ID" value="KAF2647065.1"/>
    <property type="molecule type" value="Genomic_DNA"/>
</dbReference>
<feature type="compositionally biased region" description="Basic and acidic residues" evidence="1">
    <location>
        <begin position="397"/>
        <end position="412"/>
    </location>
</feature>
<feature type="compositionally biased region" description="Basic and acidic residues" evidence="1">
    <location>
        <begin position="311"/>
        <end position="320"/>
    </location>
</feature>
<dbReference type="Proteomes" id="UP000799324">
    <property type="component" value="Unassembled WGS sequence"/>
</dbReference>
<feature type="compositionally biased region" description="Basic and acidic residues" evidence="1">
    <location>
        <begin position="26"/>
        <end position="41"/>
    </location>
</feature>
<accession>A0A6A6SGQ3</accession>
<keyword evidence="3" id="KW-1185">Reference proteome</keyword>
<evidence type="ECO:0000313" key="3">
    <source>
        <dbReference type="Proteomes" id="UP000799324"/>
    </source>
</evidence>
<organism evidence="2 3">
    <name type="scientific">Lophiostoma macrostomum CBS 122681</name>
    <dbReference type="NCBI Taxonomy" id="1314788"/>
    <lineage>
        <taxon>Eukaryota</taxon>
        <taxon>Fungi</taxon>
        <taxon>Dikarya</taxon>
        <taxon>Ascomycota</taxon>
        <taxon>Pezizomycotina</taxon>
        <taxon>Dothideomycetes</taxon>
        <taxon>Pleosporomycetidae</taxon>
        <taxon>Pleosporales</taxon>
        <taxon>Lophiostomataceae</taxon>
        <taxon>Lophiostoma</taxon>
    </lineage>
</organism>
<feature type="region of interest" description="Disordered" evidence="1">
    <location>
        <begin position="1"/>
        <end position="55"/>
    </location>
</feature>
<feature type="region of interest" description="Disordered" evidence="1">
    <location>
        <begin position="311"/>
        <end position="412"/>
    </location>
</feature>
<reference evidence="2" key="1">
    <citation type="journal article" date="2020" name="Stud. Mycol.">
        <title>101 Dothideomycetes genomes: a test case for predicting lifestyles and emergence of pathogens.</title>
        <authorList>
            <person name="Haridas S."/>
            <person name="Albert R."/>
            <person name="Binder M."/>
            <person name="Bloem J."/>
            <person name="Labutti K."/>
            <person name="Salamov A."/>
            <person name="Andreopoulos B."/>
            <person name="Baker S."/>
            <person name="Barry K."/>
            <person name="Bills G."/>
            <person name="Bluhm B."/>
            <person name="Cannon C."/>
            <person name="Castanera R."/>
            <person name="Culley D."/>
            <person name="Daum C."/>
            <person name="Ezra D."/>
            <person name="Gonzalez J."/>
            <person name="Henrissat B."/>
            <person name="Kuo A."/>
            <person name="Liang C."/>
            <person name="Lipzen A."/>
            <person name="Lutzoni F."/>
            <person name="Magnuson J."/>
            <person name="Mondo S."/>
            <person name="Nolan M."/>
            <person name="Ohm R."/>
            <person name="Pangilinan J."/>
            <person name="Park H.-J."/>
            <person name="Ramirez L."/>
            <person name="Alfaro M."/>
            <person name="Sun H."/>
            <person name="Tritt A."/>
            <person name="Yoshinaga Y."/>
            <person name="Zwiers L.-H."/>
            <person name="Turgeon B."/>
            <person name="Goodwin S."/>
            <person name="Spatafora J."/>
            <person name="Crous P."/>
            <person name="Grigoriev I."/>
        </authorList>
    </citation>
    <scope>NUCLEOTIDE SEQUENCE</scope>
    <source>
        <strain evidence="2">CBS 122681</strain>
    </source>
</reference>
<protein>
    <submittedName>
        <fullName evidence="2">Uncharacterized protein</fullName>
    </submittedName>
</protein>
<evidence type="ECO:0000313" key="2">
    <source>
        <dbReference type="EMBL" id="KAF2647065.1"/>
    </source>
</evidence>
<feature type="compositionally biased region" description="Polar residues" evidence="1">
    <location>
        <begin position="353"/>
        <end position="373"/>
    </location>
</feature>
<sequence>MRHRILQGQSPVRNPEVSRGRPAHVAQDENNSRPVSPDRSEAAYLPGGRPTVGAPRATRVVPAQPMAPPPVGDGLIQELLRRLFDLEDAGAPLEEITRIQRRLDLARSSLSYGFQPEPSRLRAGPINTWSVLSKVRDPPKLGTTRRGPSPQQVEAWVRAVENLWALLDLQEDDSTRTRWTVGLLEFETHRELMLRAVDDGSVSTWAQIQKRVRELTQDPILTKFENYFRFWNVEWRSSDKYNDFMNYFTRFESALESPPFQGPRGEELHELKISVVWSKLPDPIRREMQRNGSLQNVKVWSDFERAVRNAETATRDEAPRAPRVVPGAQNASSKRIHSGSVPQDRKFKRPAKQSDTASTTSNSRSQSTASQPRSEGKSQNWRDDSDWPRKPHWKHRDNRDKPEEKDAGKGKP</sequence>
<dbReference type="OrthoDB" id="3798254at2759"/>
<feature type="compositionally biased region" description="Basic and acidic residues" evidence="1">
    <location>
        <begin position="374"/>
        <end position="389"/>
    </location>
</feature>
<dbReference type="AlphaFoldDB" id="A0A6A6SGQ3"/>
<name>A0A6A6SGQ3_9PLEO</name>
<gene>
    <name evidence="2" type="ORF">K491DRAFT_347627</name>
</gene>
<proteinExistence type="predicted"/>